<dbReference type="AlphaFoldDB" id="A0A2V4QYI0"/>
<accession>A0A2V4QYI0</accession>
<feature type="compositionally biased region" description="Pro residues" evidence="1">
    <location>
        <begin position="247"/>
        <end position="263"/>
    </location>
</feature>
<protein>
    <recommendedName>
        <fullName evidence="4">Lipoprotein</fullName>
    </recommendedName>
</protein>
<dbReference type="RefSeq" id="WP_110556801.1">
    <property type="nucleotide sequence ID" value="NZ_NKUB01000009.1"/>
</dbReference>
<organism evidence="2 3">
    <name type="scientific">Komagataeibacter swingsii</name>
    <dbReference type="NCBI Taxonomy" id="215220"/>
    <lineage>
        <taxon>Bacteria</taxon>
        <taxon>Pseudomonadati</taxon>
        <taxon>Pseudomonadota</taxon>
        <taxon>Alphaproteobacteria</taxon>
        <taxon>Acetobacterales</taxon>
        <taxon>Acetobacteraceae</taxon>
        <taxon>Komagataeibacter</taxon>
    </lineage>
</organism>
<evidence type="ECO:0000313" key="2">
    <source>
        <dbReference type="EMBL" id="PYD69641.1"/>
    </source>
</evidence>
<gene>
    <name evidence="2" type="ORF">CFR76_08810</name>
</gene>
<evidence type="ECO:0000313" key="3">
    <source>
        <dbReference type="Proteomes" id="UP000247371"/>
    </source>
</evidence>
<evidence type="ECO:0008006" key="4">
    <source>
        <dbReference type="Google" id="ProtNLM"/>
    </source>
</evidence>
<proteinExistence type="predicted"/>
<keyword evidence="3" id="KW-1185">Reference proteome</keyword>
<reference evidence="2 3" key="1">
    <citation type="submission" date="2017-07" db="EMBL/GenBank/DDBJ databases">
        <title>A draft genome sequence of Komagataeibacter swingsii LMG 22125.</title>
        <authorList>
            <person name="Skraban J."/>
            <person name="Cleenwerck I."/>
            <person name="Vandamme P."/>
            <person name="Trcek J."/>
        </authorList>
    </citation>
    <scope>NUCLEOTIDE SEQUENCE [LARGE SCALE GENOMIC DNA]</scope>
    <source>
        <strain evidence="2 3">LMG 22125</strain>
    </source>
</reference>
<feature type="region of interest" description="Disordered" evidence="1">
    <location>
        <begin position="210"/>
        <end position="309"/>
    </location>
</feature>
<dbReference type="EMBL" id="NKUB01000009">
    <property type="protein sequence ID" value="PYD69641.1"/>
    <property type="molecule type" value="Genomic_DNA"/>
</dbReference>
<name>A0A2V4QYI0_9PROT</name>
<dbReference type="Proteomes" id="UP000247371">
    <property type="component" value="Unassembled WGS sequence"/>
</dbReference>
<evidence type="ECO:0000256" key="1">
    <source>
        <dbReference type="SAM" id="MobiDB-lite"/>
    </source>
</evidence>
<comment type="caution">
    <text evidence="2">The sequence shown here is derived from an EMBL/GenBank/DDBJ whole genome shotgun (WGS) entry which is preliminary data.</text>
</comment>
<sequence>MRPNRSPLSAPALRHGLHVALVASLPFLMLPLCGPAYSRSHHQDDTPVTFEGPQYGDAQPLNLNVASISVVDRGQPGLVPGDLSGRAPNPPDQLLKQMAHDRLIAAGGGGEGVFTIDRASILHEPGGILDGQLNVHLDVTSADGRRTGYAVAQVTRSYDPKRKHGNSDTPENLNTLTNMMLVDMSRELESQIRNNLGNWLVTGQGQVPSGIVAQPLDGTEEPQPAPATQATPAPDTGTMTIGGGPTDLPPAAPATPTPAPAVPKPANEGPDAIFPTGYPSDDGDGATPATTPQLRSPPPGNLTLPGGAN</sequence>